<dbReference type="PANTHER" id="PTHR34222:SF28">
    <property type="entry name" value="CCHC-TYPE DOMAIN-CONTAINING PROTEIN"/>
    <property type="match status" value="1"/>
</dbReference>
<dbReference type="Proteomes" id="UP000004994">
    <property type="component" value="Chromosome 10"/>
</dbReference>
<keyword evidence="5" id="KW-1185">Reference proteome</keyword>
<name>A0A3Q7IDS2_SOLLC</name>
<organism evidence="4">
    <name type="scientific">Solanum lycopersicum</name>
    <name type="common">Tomato</name>
    <name type="synonym">Lycopersicon esculentum</name>
    <dbReference type="NCBI Taxonomy" id="4081"/>
    <lineage>
        <taxon>Eukaryota</taxon>
        <taxon>Viridiplantae</taxon>
        <taxon>Streptophyta</taxon>
        <taxon>Embryophyta</taxon>
        <taxon>Tracheophyta</taxon>
        <taxon>Spermatophyta</taxon>
        <taxon>Magnoliopsida</taxon>
        <taxon>eudicotyledons</taxon>
        <taxon>Gunneridae</taxon>
        <taxon>Pentapetalae</taxon>
        <taxon>asterids</taxon>
        <taxon>lamiids</taxon>
        <taxon>Solanales</taxon>
        <taxon>Solanaceae</taxon>
        <taxon>Solanoideae</taxon>
        <taxon>Solaneae</taxon>
        <taxon>Solanum</taxon>
        <taxon>Solanum subgen. Lycopersicon</taxon>
    </lineage>
</organism>
<feature type="domain" description="Retrotransposon Copia-like N-terminal" evidence="3">
    <location>
        <begin position="32"/>
        <end position="69"/>
    </location>
</feature>
<dbReference type="EnsemblPlants" id="Solyc10g018025.1.1">
    <property type="protein sequence ID" value="Solyc10g018025.1.1"/>
    <property type="gene ID" value="Solyc10g018025.1"/>
</dbReference>
<evidence type="ECO:0000259" key="2">
    <source>
        <dbReference type="Pfam" id="PF07727"/>
    </source>
</evidence>
<evidence type="ECO:0000259" key="3">
    <source>
        <dbReference type="Pfam" id="PF14244"/>
    </source>
</evidence>
<dbReference type="AlphaFoldDB" id="A0A3Q7IDS2"/>
<dbReference type="Pfam" id="PF14244">
    <property type="entry name" value="Retrotran_gag_3"/>
    <property type="match status" value="1"/>
</dbReference>
<sequence>MTVESTQPSSISVTIAAKIRPIHDPSSVYYLHPSEGPSNSLTKYLLKGDNFDVWEQAICNALEGRSKIGVLYEKGFPKPTNELELDAWKANNSIISSWIFNRADETIQPSIVAHKITHELWTDITAKYGGTNSPRSWQLKSDLQMLRQRGQYVVSYYNQFITIWNQLYGSIDPTCGCICPVAARMRQEKTHAFLLGLDDAQFGATRSQIFGTRPLPVLNEAYYLVSQEERHKSIVRNRDDHTDGLAFAVETQSTPPLKYKCTHCRKNGHSAEWCFLLIGFPSGGRRGRRGGRGGRRGRGPPSGREQSAGRGDGMAAHADSPTSLAVTTGSSQGGNFPGLSAEQMTRLLNMLDTPTQSGNNTGTVHALSPDWLSDSGASHHMTGNFSSLYDIMSVPECSIDLPDGTHVVANYCGSDRVLTTEIGRGTARNGVYVFQSQAFVSASRVDQTNIAPQQPEFITSTKPTTTVPPVDLGVVPPPSRTSSRVRHPPGYLSEYVCQSATHVPPVTRPSTTPRSAHKDHTLFIFRRGADFLAILIYIDDILVTGNNLNLCASFKKYLHNCFQLKDLGPLKYFLGIECARSSTVLVLCQCKYALEILQEAGLTDCKSASTPLLPGHGLATSTSATIRDPSKYRRLVGRLIYLMITRLDLAYLVHLLSQFMHEPRVDHLNVAMHVLRYLKGHPGQGILLRADSNLQIMAYCDLD</sequence>
<dbReference type="InParanoid" id="A0A3Q7IDS2"/>
<feature type="compositionally biased region" description="Polar residues" evidence="1">
    <location>
        <begin position="320"/>
        <end position="330"/>
    </location>
</feature>
<dbReference type="PANTHER" id="PTHR34222">
    <property type="entry name" value="GAG_PRE-INTEGRS DOMAIN-CONTAINING PROTEIN"/>
    <property type="match status" value="1"/>
</dbReference>
<evidence type="ECO:0000313" key="4">
    <source>
        <dbReference type="EnsemblPlants" id="Solyc10g018025.1.1"/>
    </source>
</evidence>
<dbReference type="OMA" id="ITHELWT"/>
<proteinExistence type="predicted"/>
<dbReference type="InterPro" id="IPR029472">
    <property type="entry name" value="Copia-like_N"/>
</dbReference>
<reference evidence="4" key="1">
    <citation type="journal article" date="2012" name="Nature">
        <title>The tomato genome sequence provides insights into fleshy fruit evolution.</title>
        <authorList>
            <consortium name="Tomato Genome Consortium"/>
        </authorList>
    </citation>
    <scope>NUCLEOTIDE SEQUENCE [LARGE SCALE GENOMIC DNA]</scope>
    <source>
        <strain evidence="4">cv. Heinz 1706</strain>
    </source>
</reference>
<feature type="region of interest" description="Disordered" evidence="1">
    <location>
        <begin position="285"/>
        <end position="337"/>
    </location>
</feature>
<dbReference type="SUPFAM" id="SSF56672">
    <property type="entry name" value="DNA/RNA polymerases"/>
    <property type="match status" value="1"/>
</dbReference>
<reference evidence="4" key="2">
    <citation type="submission" date="2019-01" db="UniProtKB">
        <authorList>
            <consortium name="EnsemblPlants"/>
        </authorList>
    </citation>
    <scope>IDENTIFICATION</scope>
    <source>
        <strain evidence="4">cv. Heinz 1706</strain>
    </source>
</reference>
<evidence type="ECO:0000256" key="1">
    <source>
        <dbReference type="SAM" id="MobiDB-lite"/>
    </source>
</evidence>
<accession>A0A3Q7IDS2</accession>
<dbReference type="Pfam" id="PF07727">
    <property type="entry name" value="RVT_2"/>
    <property type="match status" value="1"/>
</dbReference>
<dbReference type="InterPro" id="IPR013103">
    <property type="entry name" value="RVT_2"/>
</dbReference>
<dbReference type="InterPro" id="IPR043502">
    <property type="entry name" value="DNA/RNA_pol_sf"/>
</dbReference>
<evidence type="ECO:0000313" key="5">
    <source>
        <dbReference type="Proteomes" id="UP000004994"/>
    </source>
</evidence>
<feature type="compositionally biased region" description="Basic residues" evidence="1">
    <location>
        <begin position="285"/>
        <end position="298"/>
    </location>
</feature>
<feature type="domain" description="Reverse transcriptase Ty1/copia-type" evidence="2">
    <location>
        <begin position="519"/>
        <end position="613"/>
    </location>
</feature>
<dbReference type="Gramene" id="Solyc10g018025.1.1">
    <property type="protein sequence ID" value="Solyc10g018025.1.1"/>
    <property type="gene ID" value="Solyc10g018025.1"/>
</dbReference>
<evidence type="ECO:0008006" key="6">
    <source>
        <dbReference type="Google" id="ProtNLM"/>
    </source>
</evidence>
<protein>
    <recommendedName>
        <fullName evidence="6">Reverse transcriptase Ty1/copia-type domain-containing protein</fullName>
    </recommendedName>
</protein>